<protein>
    <submittedName>
        <fullName evidence="3">Uncharacterized protein</fullName>
    </submittedName>
</protein>
<dbReference type="RefSeq" id="XP_022396221.1">
    <property type="nucleotide sequence ID" value="XM_022547789.1"/>
</dbReference>
<dbReference type="GO" id="GO:0004540">
    <property type="term" value="F:RNA nuclease activity"/>
    <property type="evidence" value="ECO:0007669"/>
    <property type="project" value="TreeGrafter"/>
</dbReference>
<gene>
    <name evidence="3" type="ORF">ASPGLDRAFT_52574</name>
</gene>
<sequence length="116" mass="12894">MAATPGLVYGRVIGPRKIFPRLASANIDVIACLLVNGAEINSEDYEKRTPLIWAMTHIFTDTTQTLSGQDAQKKIVKALLLNERIDVNCQDSNGQTPLILTAKSENYYLMELLIDQ</sequence>
<evidence type="ECO:0000256" key="1">
    <source>
        <dbReference type="ARBA" id="ARBA00022737"/>
    </source>
</evidence>
<dbReference type="GO" id="GO:0006396">
    <property type="term" value="P:RNA processing"/>
    <property type="evidence" value="ECO:0007669"/>
    <property type="project" value="TreeGrafter"/>
</dbReference>
<keyword evidence="1" id="KW-0677">Repeat</keyword>
<evidence type="ECO:0000256" key="2">
    <source>
        <dbReference type="ARBA" id="ARBA00023043"/>
    </source>
</evidence>
<proteinExistence type="predicted"/>
<dbReference type="AlphaFoldDB" id="A0A1L9V6H6"/>
<dbReference type="OrthoDB" id="194358at2759"/>
<reference evidence="4" key="1">
    <citation type="journal article" date="2017" name="Genome Biol.">
        <title>Comparative genomics reveals high biological diversity and specific adaptations in the industrially and medically important fungal genus Aspergillus.</title>
        <authorList>
            <person name="de Vries R.P."/>
            <person name="Riley R."/>
            <person name="Wiebenga A."/>
            <person name="Aguilar-Osorio G."/>
            <person name="Amillis S."/>
            <person name="Uchima C.A."/>
            <person name="Anderluh G."/>
            <person name="Asadollahi M."/>
            <person name="Askin M."/>
            <person name="Barry K."/>
            <person name="Battaglia E."/>
            <person name="Bayram O."/>
            <person name="Benocci T."/>
            <person name="Braus-Stromeyer S.A."/>
            <person name="Caldana C."/>
            <person name="Canovas D."/>
            <person name="Cerqueira G.C."/>
            <person name="Chen F."/>
            <person name="Chen W."/>
            <person name="Choi C."/>
            <person name="Clum A."/>
            <person name="Dos Santos R.A."/>
            <person name="Damasio A.R."/>
            <person name="Diallinas G."/>
            <person name="Emri T."/>
            <person name="Fekete E."/>
            <person name="Flipphi M."/>
            <person name="Freyberg S."/>
            <person name="Gallo A."/>
            <person name="Gournas C."/>
            <person name="Habgood R."/>
            <person name="Hainaut M."/>
            <person name="Harispe M.L."/>
            <person name="Henrissat B."/>
            <person name="Hilden K.S."/>
            <person name="Hope R."/>
            <person name="Hossain A."/>
            <person name="Karabika E."/>
            <person name="Karaffa L."/>
            <person name="Karanyi Z."/>
            <person name="Krasevec N."/>
            <person name="Kuo A."/>
            <person name="Kusch H."/>
            <person name="LaButti K."/>
            <person name="Lagendijk E.L."/>
            <person name="Lapidus A."/>
            <person name="Levasseur A."/>
            <person name="Lindquist E."/>
            <person name="Lipzen A."/>
            <person name="Logrieco A.F."/>
            <person name="MacCabe A."/>
            <person name="Maekelae M.R."/>
            <person name="Malavazi I."/>
            <person name="Melin P."/>
            <person name="Meyer V."/>
            <person name="Mielnichuk N."/>
            <person name="Miskei M."/>
            <person name="Molnar A.P."/>
            <person name="Mule G."/>
            <person name="Ngan C.Y."/>
            <person name="Orejas M."/>
            <person name="Orosz E."/>
            <person name="Ouedraogo J.P."/>
            <person name="Overkamp K.M."/>
            <person name="Park H.-S."/>
            <person name="Perrone G."/>
            <person name="Piumi F."/>
            <person name="Punt P.J."/>
            <person name="Ram A.F."/>
            <person name="Ramon A."/>
            <person name="Rauscher S."/>
            <person name="Record E."/>
            <person name="Riano-Pachon D.M."/>
            <person name="Robert V."/>
            <person name="Roehrig J."/>
            <person name="Ruller R."/>
            <person name="Salamov A."/>
            <person name="Salih N.S."/>
            <person name="Samson R.A."/>
            <person name="Sandor E."/>
            <person name="Sanguinetti M."/>
            <person name="Schuetze T."/>
            <person name="Sepcic K."/>
            <person name="Shelest E."/>
            <person name="Sherlock G."/>
            <person name="Sophianopoulou V."/>
            <person name="Squina F.M."/>
            <person name="Sun H."/>
            <person name="Susca A."/>
            <person name="Todd R.B."/>
            <person name="Tsang A."/>
            <person name="Unkles S.E."/>
            <person name="van de Wiele N."/>
            <person name="van Rossen-Uffink D."/>
            <person name="Oliveira J.V."/>
            <person name="Vesth T.C."/>
            <person name="Visser J."/>
            <person name="Yu J.-H."/>
            <person name="Zhou M."/>
            <person name="Andersen M.R."/>
            <person name="Archer D.B."/>
            <person name="Baker S.E."/>
            <person name="Benoit I."/>
            <person name="Brakhage A.A."/>
            <person name="Braus G.H."/>
            <person name="Fischer R."/>
            <person name="Frisvad J.C."/>
            <person name="Goldman G.H."/>
            <person name="Houbraken J."/>
            <person name="Oakley B."/>
            <person name="Pocsi I."/>
            <person name="Scazzocchio C."/>
            <person name="Seiboth B."/>
            <person name="vanKuyk P.A."/>
            <person name="Wortman J."/>
            <person name="Dyer P.S."/>
            <person name="Grigoriev I.V."/>
        </authorList>
    </citation>
    <scope>NUCLEOTIDE SEQUENCE [LARGE SCALE GENOMIC DNA]</scope>
    <source>
        <strain evidence="4">CBS 516.65</strain>
    </source>
</reference>
<dbReference type="EMBL" id="KV878917">
    <property type="protein sequence ID" value="OJJ79523.1"/>
    <property type="molecule type" value="Genomic_DNA"/>
</dbReference>
<dbReference type="Gene3D" id="1.25.40.20">
    <property type="entry name" value="Ankyrin repeat-containing domain"/>
    <property type="match status" value="2"/>
</dbReference>
<name>A0A1L9V6H6_ASPGL</name>
<evidence type="ECO:0000313" key="3">
    <source>
        <dbReference type="EMBL" id="OJJ79523.1"/>
    </source>
</evidence>
<dbReference type="VEuPathDB" id="FungiDB:ASPGLDRAFT_52574"/>
<keyword evidence="2" id="KW-0040">ANK repeat</keyword>
<organism evidence="3 4">
    <name type="scientific">Aspergillus glaucus CBS 516.65</name>
    <dbReference type="NCBI Taxonomy" id="1160497"/>
    <lineage>
        <taxon>Eukaryota</taxon>
        <taxon>Fungi</taxon>
        <taxon>Dikarya</taxon>
        <taxon>Ascomycota</taxon>
        <taxon>Pezizomycotina</taxon>
        <taxon>Eurotiomycetes</taxon>
        <taxon>Eurotiomycetidae</taxon>
        <taxon>Eurotiales</taxon>
        <taxon>Aspergillaceae</taxon>
        <taxon>Aspergillus</taxon>
        <taxon>Aspergillus subgen. Aspergillus</taxon>
    </lineage>
</organism>
<dbReference type="GeneID" id="34464050"/>
<dbReference type="SUPFAM" id="SSF48403">
    <property type="entry name" value="Ankyrin repeat"/>
    <property type="match status" value="1"/>
</dbReference>
<dbReference type="PANTHER" id="PTHR24141">
    <property type="entry name" value="2-5A-DEPENDENT RIBONUCLEASE"/>
    <property type="match status" value="1"/>
</dbReference>
<dbReference type="Proteomes" id="UP000184300">
    <property type="component" value="Unassembled WGS sequence"/>
</dbReference>
<accession>A0A1L9V6H6</accession>
<dbReference type="GO" id="GO:0003723">
    <property type="term" value="F:RNA binding"/>
    <property type="evidence" value="ECO:0007669"/>
    <property type="project" value="TreeGrafter"/>
</dbReference>
<keyword evidence="4" id="KW-1185">Reference proteome</keyword>
<dbReference type="InterPro" id="IPR036770">
    <property type="entry name" value="Ankyrin_rpt-contain_sf"/>
</dbReference>
<evidence type="ECO:0000313" key="4">
    <source>
        <dbReference type="Proteomes" id="UP000184300"/>
    </source>
</evidence>
<dbReference type="PANTHER" id="PTHR24141:SF1">
    <property type="entry name" value="2-5A-DEPENDENT RIBONUCLEASE"/>
    <property type="match status" value="1"/>
</dbReference>